<dbReference type="GO" id="GO:0007165">
    <property type="term" value="P:signal transduction"/>
    <property type="evidence" value="ECO:0007669"/>
    <property type="project" value="UniProtKB-KW"/>
</dbReference>
<dbReference type="SUPFAM" id="SSF52540">
    <property type="entry name" value="P-loop containing nucleoside triphosphate hydrolases"/>
    <property type="match status" value="1"/>
</dbReference>
<dbReference type="InterPro" id="IPR027417">
    <property type="entry name" value="P-loop_NTPase"/>
</dbReference>
<comment type="caution">
    <text evidence="6">The sequence shown here is derived from an EMBL/GenBank/DDBJ whole genome shotgun (WGS) entry which is preliminary data.</text>
</comment>
<proteinExistence type="predicted"/>
<dbReference type="InterPro" id="IPR001019">
    <property type="entry name" value="Gprotein_alpha_su"/>
</dbReference>
<evidence type="ECO:0000256" key="5">
    <source>
        <dbReference type="SAM" id="MobiDB-lite"/>
    </source>
</evidence>
<evidence type="ECO:0000256" key="4">
    <source>
        <dbReference type="PIRSR" id="PIRSR601019-1"/>
    </source>
</evidence>
<organism evidence="6 7">
    <name type="scientific">Abeliophyllum distichum</name>
    <dbReference type="NCBI Taxonomy" id="126358"/>
    <lineage>
        <taxon>Eukaryota</taxon>
        <taxon>Viridiplantae</taxon>
        <taxon>Streptophyta</taxon>
        <taxon>Embryophyta</taxon>
        <taxon>Tracheophyta</taxon>
        <taxon>Spermatophyta</taxon>
        <taxon>Magnoliopsida</taxon>
        <taxon>eudicotyledons</taxon>
        <taxon>Gunneridae</taxon>
        <taxon>Pentapetalae</taxon>
        <taxon>asterids</taxon>
        <taxon>lamiids</taxon>
        <taxon>Lamiales</taxon>
        <taxon>Oleaceae</taxon>
        <taxon>Forsythieae</taxon>
        <taxon>Abeliophyllum</taxon>
    </lineage>
</organism>
<reference evidence="7" key="1">
    <citation type="submission" date="2024-07" db="EMBL/GenBank/DDBJ databases">
        <title>Two chromosome-level genome assemblies of Korean endemic species Abeliophyllum distichum and Forsythia ovata (Oleaceae).</title>
        <authorList>
            <person name="Jang H."/>
        </authorList>
    </citation>
    <scope>NUCLEOTIDE SEQUENCE [LARGE SCALE GENOMIC DNA]</scope>
</reference>
<evidence type="ECO:0000256" key="1">
    <source>
        <dbReference type="ARBA" id="ARBA00022741"/>
    </source>
</evidence>
<protein>
    <submittedName>
        <fullName evidence="6">Extra-large guanine nucleotide-binding protein 3</fullName>
    </submittedName>
</protein>
<evidence type="ECO:0000256" key="3">
    <source>
        <dbReference type="ARBA" id="ARBA00023224"/>
    </source>
</evidence>
<keyword evidence="7" id="KW-1185">Reference proteome</keyword>
<feature type="region of interest" description="Disordered" evidence="5">
    <location>
        <begin position="86"/>
        <end position="105"/>
    </location>
</feature>
<dbReference type="Pfam" id="PF00503">
    <property type="entry name" value="G-alpha"/>
    <property type="match status" value="1"/>
</dbReference>
<feature type="binding site" evidence="4">
    <location>
        <begin position="27"/>
        <end position="30"/>
    </location>
    <ligand>
        <name>GTP</name>
        <dbReference type="ChEBI" id="CHEBI:37565"/>
    </ligand>
</feature>
<dbReference type="GO" id="GO:0005525">
    <property type="term" value="F:GTP binding"/>
    <property type="evidence" value="ECO:0007669"/>
    <property type="project" value="UniProtKB-KW"/>
</dbReference>
<accession>A0ABD1VQL2</accession>
<keyword evidence="1 4" id="KW-0547">Nucleotide-binding</keyword>
<dbReference type="PANTHER" id="PTHR10218:SF317">
    <property type="entry name" value="EXTRA-LARGE GUANINE NUCLEOTIDE-BINDING PROTEIN 3-LIKE"/>
    <property type="match status" value="1"/>
</dbReference>
<sequence length="105" mass="12422">MLATRDFFENVVRHASFRGKPFVLLLNKYDIFEEKINNVPLTVCEWFRDFNPLKSHTNSQSLAHQAYYYIAMKFKELYASSPAESYTFGRQEPSNEHRLIKHSNT</sequence>
<keyword evidence="2 4" id="KW-0342">GTP-binding</keyword>
<evidence type="ECO:0000256" key="2">
    <source>
        <dbReference type="ARBA" id="ARBA00023134"/>
    </source>
</evidence>
<keyword evidence="3" id="KW-0807">Transducer</keyword>
<dbReference type="PROSITE" id="PS51882">
    <property type="entry name" value="G_ALPHA"/>
    <property type="match status" value="1"/>
</dbReference>
<gene>
    <name evidence="6" type="ORF">Adt_00632</name>
</gene>
<evidence type="ECO:0000313" key="7">
    <source>
        <dbReference type="Proteomes" id="UP001604336"/>
    </source>
</evidence>
<dbReference type="EMBL" id="JBFOLK010000001">
    <property type="protein sequence ID" value="KAL2539654.1"/>
    <property type="molecule type" value="Genomic_DNA"/>
</dbReference>
<name>A0ABD1VQL2_9LAMI</name>
<dbReference type="Gene3D" id="3.40.50.300">
    <property type="entry name" value="P-loop containing nucleotide triphosphate hydrolases"/>
    <property type="match status" value="1"/>
</dbReference>
<dbReference type="AlphaFoldDB" id="A0ABD1VQL2"/>
<evidence type="ECO:0000313" key="6">
    <source>
        <dbReference type="EMBL" id="KAL2539654.1"/>
    </source>
</evidence>
<dbReference type="Proteomes" id="UP001604336">
    <property type="component" value="Unassembled WGS sequence"/>
</dbReference>
<dbReference type="PANTHER" id="PTHR10218">
    <property type="entry name" value="GTP-BINDING PROTEIN ALPHA SUBUNIT"/>
    <property type="match status" value="1"/>
</dbReference>